<evidence type="ECO:0000256" key="1">
    <source>
        <dbReference type="ARBA" id="ARBA00023239"/>
    </source>
</evidence>
<evidence type="ECO:0000313" key="3">
    <source>
        <dbReference type="EMBL" id="GAA2037667.1"/>
    </source>
</evidence>
<dbReference type="Gene3D" id="3.90.850.10">
    <property type="entry name" value="Fumarylacetoacetase-like, C-terminal domain"/>
    <property type="match status" value="1"/>
</dbReference>
<comment type="caution">
    <text evidence="3">The sequence shown here is derived from an EMBL/GenBank/DDBJ whole genome shotgun (WGS) entry which is preliminary data.</text>
</comment>
<proteinExistence type="predicted"/>
<reference evidence="3 4" key="1">
    <citation type="journal article" date="2019" name="Int. J. Syst. Evol. Microbiol.">
        <title>The Global Catalogue of Microorganisms (GCM) 10K type strain sequencing project: providing services to taxonomists for standard genome sequencing and annotation.</title>
        <authorList>
            <consortium name="The Broad Institute Genomics Platform"/>
            <consortium name="The Broad Institute Genome Sequencing Center for Infectious Disease"/>
            <person name="Wu L."/>
            <person name="Ma J."/>
        </authorList>
    </citation>
    <scope>NUCLEOTIDE SEQUENCE [LARGE SCALE GENOMIC DNA]</scope>
    <source>
        <strain evidence="3 4">JCM 15672</strain>
    </source>
</reference>
<dbReference type="InterPro" id="IPR036663">
    <property type="entry name" value="Fumarylacetoacetase_C_sf"/>
</dbReference>
<feature type="domain" description="Fumarylacetoacetase-like C-terminal" evidence="2">
    <location>
        <begin position="116"/>
        <end position="272"/>
    </location>
</feature>
<evidence type="ECO:0000313" key="4">
    <source>
        <dbReference type="Proteomes" id="UP001501196"/>
    </source>
</evidence>
<dbReference type="SUPFAM" id="SSF56529">
    <property type="entry name" value="FAH"/>
    <property type="match status" value="1"/>
</dbReference>
<dbReference type="InterPro" id="IPR011234">
    <property type="entry name" value="Fumarylacetoacetase-like_C"/>
</dbReference>
<keyword evidence="1" id="KW-0456">Lyase</keyword>
<dbReference type="RefSeq" id="WP_344373616.1">
    <property type="nucleotide sequence ID" value="NZ_BAAAPW010000003.1"/>
</dbReference>
<dbReference type="Pfam" id="PF01557">
    <property type="entry name" value="FAA_hydrolase"/>
    <property type="match status" value="1"/>
</dbReference>
<organism evidence="3 4">
    <name type="scientific">Agromyces tropicus</name>
    <dbReference type="NCBI Taxonomy" id="555371"/>
    <lineage>
        <taxon>Bacteria</taxon>
        <taxon>Bacillati</taxon>
        <taxon>Actinomycetota</taxon>
        <taxon>Actinomycetes</taxon>
        <taxon>Micrococcales</taxon>
        <taxon>Microbacteriaceae</taxon>
        <taxon>Agromyces</taxon>
    </lineage>
</organism>
<dbReference type="PANTHER" id="PTHR30143">
    <property type="entry name" value="ACID HYDRATASE"/>
    <property type="match status" value="1"/>
</dbReference>
<dbReference type="Proteomes" id="UP001501196">
    <property type="component" value="Unassembled WGS sequence"/>
</dbReference>
<dbReference type="InterPro" id="IPR050772">
    <property type="entry name" value="Hydratase-Decarb/MhpD_sf"/>
</dbReference>
<sequence length="286" mass="29331">MSTTTRSALGPADLVGTADAVHAAESRLRAAACARIACAPVRELLGEADQESAYAVQSLGIARRVAEGARIVGRKIGLTSPVVQAQFGVATPDYGVLLDDMVADDRQPLGLGGFIRPRVEAEVAFVLGRDLESPTTHVADVIRATEFVLPAIEVVDSRIAGWDIRITDTIADNASSGAVVLGTTPRGLDGLDLTRVGMRLDHEGAPVSTGAGSACLGSPVIAVAWLARAVARHGRPLRAGEVVLSGALGPMVDAAPGVFHARLDGLGEVRTEFTGSTATTTDGGAA</sequence>
<protein>
    <submittedName>
        <fullName evidence="3">Fumarylacetoacetate hydrolase family protein</fullName>
    </submittedName>
</protein>
<keyword evidence="4" id="KW-1185">Reference proteome</keyword>
<dbReference type="PANTHER" id="PTHR30143:SF0">
    <property type="entry name" value="2-KETO-4-PENTENOATE HYDRATASE"/>
    <property type="match status" value="1"/>
</dbReference>
<keyword evidence="3" id="KW-0378">Hydrolase</keyword>
<dbReference type="EMBL" id="BAAAPW010000003">
    <property type="protein sequence ID" value="GAA2037667.1"/>
    <property type="molecule type" value="Genomic_DNA"/>
</dbReference>
<gene>
    <name evidence="3" type="ORF">GCM10009819_22920</name>
</gene>
<dbReference type="GO" id="GO:0016787">
    <property type="term" value="F:hydrolase activity"/>
    <property type="evidence" value="ECO:0007669"/>
    <property type="project" value="UniProtKB-KW"/>
</dbReference>
<name>A0ABN2UH95_9MICO</name>
<accession>A0ABN2UH95</accession>
<evidence type="ECO:0000259" key="2">
    <source>
        <dbReference type="Pfam" id="PF01557"/>
    </source>
</evidence>